<dbReference type="EMBL" id="JH795868">
    <property type="protein sequence ID" value="EJU00027.1"/>
    <property type="molecule type" value="Genomic_DNA"/>
</dbReference>
<evidence type="ECO:0000313" key="1">
    <source>
        <dbReference type="EMBL" id="EJU00027.1"/>
    </source>
</evidence>
<name>M5G2D6_DACPD</name>
<dbReference type="RefSeq" id="XP_040626924.1">
    <property type="nucleotide sequence ID" value="XM_040768881.1"/>
</dbReference>
<dbReference type="Proteomes" id="UP000030653">
    <property type="component" value="Unassembled WGS sequence"/>
</dbReference>
<protein>
    <submittedName>
        <fullName evidence="1">Uncharacterized protein</fullName>
    </submittedName>
</protein>
<gene>
    <name evidence="1" type="ORF">DACRYDRAFT_109450</name>
</gene>
<dbReference type="GeneID" id="63683943"/>
<dbReference type="AlphaFoldDB" id="M5G2D6"/>
<organism evidence="1 2">
    <name type="scientific">Dacryopinax primogenitus (strain DJM 731)</name>
    <name type="common">Brown rot fungus</name>
    <dbReference type="NCBI Taxonomy" id="1858805"/>
    <lineage>
        <taxon>Eukaryota</taxon>
        <taxon>Fungi</taxon>
        <taxon>Dikarya</taxon>
        <taxon>Basidiomycota</taxon>
        <taxon>Agaricomycotina</taxon>
        <taxon>Dacrymycetes</taxon>
        <taxon>Dacrymycetales</taxon>
        <taxon>Dacrymycetaceae</taxon>
        <taxon>Dacryopinax</taxon>
    </lineage>
</organism>
<sequence>MGKVKGSTQSLKKKILQPESPIVFQPLKKNVLLGEGLIIRSLKQQGAFVIKEVWRNEREITDFFLKIIKAKVKKLKEEKLKEGPGPSLENPMIIE</sequence>
<reference evidence="1 2" key="1">
    <citation type="journal article" date="2012" name="Science">
        <title>The Paleozoic origin of enzymatic lignin decomposition reconstructed from 31 fungal genomes.</title>
        <authorList>
            <person name="Floudas D."/>
            <person name="Binder M."/>
            <person name="Riley R."/>
            <person name="Barry K."/>
            <person name="Blanchette R.A."/>
            <person name="Henrissat B."/>
            <person name="Martinez A.T."/>
            <person name="Otillar R."/>
            <person name="Spatafora J.W."/>
            <person name="Yadav J.S."/>
            <person name="Aerts A."/>
            <person name="Benoit I."/>
            <person name="Boyd A."/>
            <person name="Carlson A."/>
            <person name="Copeland A."/>
            <person name="Coutinho P.M."/>
            <person name="de Vries R.P."/>
            <person name="Ferreira P."/>
            <person name="Findley K."/>
            <person name="Foster B."/>
            <person name="Gaskell J."/>
            <person name="Glotzer D."/>
            <person name="Gorecki P."/>
            <person name="Heitman J."/>
            <person name="Hesse C."/>
            <person name="Hori C."/>
            <person name="Igarashi K."/>
            <person name="Jurgens J.A."/>
            <person name="Kallen N."/>
            <person name="Kersten P."/>
            <person name="Kohler A."/>
            <person name="Kuees U."/>
            <person name="Kumar T.K.A."/>
            <person name="Kuo A."/>
            <person name="LaButti K."/>
            <person name="Larrondo L.F."/>
            <person name="Lindquist E."/>
            <person name="Ling A."/>
            <person name="Lombard V."/>
            <person name="Lucas S."/>
            <person name="Lundell T."/>
            <person name="Martin R."/>
            <person name="McLaughlin D.J."/>
            <person name="Morgenstern I."/>
            <person name="Morin E."/>
            <person name="Murat C."/>
            <person name="Nagy L.G."/>
            <person name="Nolan M."/>
            <person name="Ohm R.A."/>
            <person name="Patyshakuliyeva A."/>
            <person name="Rokas A."/>
            <person name="Ruiz-Duenas F.J."/>
            <person name="Sabat G."/>
            <person name="Salamov A."/>
            <person name="Samejima M."/>
            <person name="Schmutz J."/>
            <person name="Slot J.C."/>
            <person name="St John F."/>
            <person name="Stenlid J."/>
            <person name="Sun H."/>
            <person name="Sun S."/>
            <person name="Syed K."/>
            <person name="Tsang A."/>
            <person name="Wiebenga A."/>
            <person name="Young D."/>
            <person name="Pisabarro A."/>
            <person name="Eastwood D.C."/>
            <person name="Martin F."/>
            <person name="Cullen D."/>
            <person name="Grigoriev I.V."/>
            <person name="Hibbett D.S."/>
        </authorList>
    </citation>
    <scope>NUCLEOTIDE SEQUENCE [LARGE SCALE GENOMIC DNA]</scope>
    <source>
        <strain evidence="1 2">DJM-731 SS1</strain>
    </source>
</reference>
<dbReference type="HOGENOM" id="CLU_2372760_0_0_1"/>
<keyword evidence="2" id="KW-1185">Reference proteome</keyword>
<evidence type="ECO:0000313" key="2">
    <source>
        <dbReference type="Proteomes" id="UP000030653"/>
    </source>
</evidence>
<proteinExistence type="predicted"/>
<accession>M5G2D6</accession>